<evidence type="ECO:0000313" key="6">
    <source>
        <dbReference type="EMBL" id="KAK4880457.1"/>
    </source>
</evidence>
<evidence type="ECO:0000256" key="1">
    <source>
        <dbReference type="ARBA" id="ARBA00022771"/>
    </source>
</evidence>
<keyword evidence="7" id="KW-1185">Reference proteome</keyword>
<dbReference type="InterPro" id="IPR013083">
    <property type="entry name" value="Znf_RING/FYVE/PHD"/>
</dbReference>
<feature type="domain" description="RING-type" evidence="5">
    <location>
        <begin position="690"/>
        <end position="730"/>
    </location>
</feature>
<dbReference type="Gene3D" id="3.30.40.10">
    <property type="entry name" value="Zinc/RING finger domain, C3HC4 (zinc finger)"/>
    <property type="match status" value="1"/>
</dbReference>
<protein>
    <recommendedName>
        <fullName evidence="5">RING-type domain-containing protein</fullName>
    </recommendedName>
</protein>
<keyword evidence="4" id="KW-0175">Coiled coil</keyword>
<organism evidence="6 7">
    <name type="scientific">Aquatica leii</name>
    <dbReference type="NCBI Taxonomy" id="1421715"/>
    <lineage>
        <taxon>Eukaryota</taxon>
        <taxon>Metazoa</taxon>
        <taxon>Ecdysozoa</taxon>
        <taxon>Arthropoda</taxon>
        <taxon>Hexapoda</taxon>
        <taxon>Insecta</taxon>
        <taxon>Pterygota</taxon>
        <taxon>Neoptera</taxon>
        <taxon>Endopterygota</taxon>
        <taxon>Coleoptera</taxon>
        <taxon>Polyphaga</taxon>
        <taxon>Elateriformia</taxon>
        <taxon>Elateroidea</taxon>
        <taxon>Lampyridae</taxon>
        <taxon>Luciolinae</taxon>
        <taxon>Aquatica</taxon>
    </lineage>
</organism>
<evidence type="ECO:0000259" key="5">
    <source>
        <dbReference type="PROSITE" id="PS50089"/>
    </source>
</evidence>
<dbReference type="GO" id="GO:0008270">
    <property type="term" value="F:zinc ion binding"/>
    <property type="evidence" value="ECO:0007669"/>
    <property type="project" value="UniProtKB-KW"/>
</dbReference>
<reference evidence="7" key="1">
    <citation type="submission" date="2023-01" db="EMBL/GenBank/DDBJ databases">
        <title>Key to firefly adult light organ development and bioluminescence: homeobox transcription factors regulate luciferase expression and transportation to peroxisome.</title>
        <authorList>
            <person name="Fu X."/>
        </authorList>
    </citation>
    <scope>NUCLEOTIDE SEQUENCE [LARGE SCALE GENOMIC DNA]</scope>
</reference>
<dbReference type="AlphaFoldDB" id="A0AAN7SGY3"/>
<dbReference type="Proteomes" id="UP001353858">
    <property type="component" value="Unassembled WGS sequence"/>
</dbReference>
<name>A0AAN7SGY3_9COLE</name>
<keyword evidence="2" id="KW-0862">Zinc</keyword>
<dbReference type="EMBL" id="JARPUR010000003">
    <property type="protein sequence ID" value="KAK4880457.1"/>
    <property type="molecule type" value="Genomic_DNA"/>
</dbReference>
<keyword evidence="1 3" id="KW-0863">Zinc-finger</keyword>
<keyword evidence="1 3" id="KW-0479">Metal-binding</keyword>
<sequence>MPAQWKLVVNRLNKRKLLYKLESRGLDSDIPGKDLRSAVRNALHLEEDKTAVEDALTKLFELYESFQGDVTSSNYLRLTSLWVHAQRRCALLTLNLEYPELIFEGLMRPIRKKFYSKMPKKKRTRQPKKRQRNEYVEDVEMRSYVEESSITIEIDNFIPNTNVTQPPILDTSYKVDSSLNYSGLKCLFSSSNGCYSSSVIEVPSEITQTPRIDKNHLLELSYNIDVESRSDFCTNYNENSIMCIQDLNNPANKRDECVSSSREFDKARLQRLKNFNDLILNTSQSVNKEFDNEHSAENLDYKMFNSKSTSTPIEKKNVERGVQTISFKKSGSFSVNRRRSYRTSPMVLFYCKSPQVQQKQWRSLTGISFDSKKDVAIRNTTEMCTWIVSKIKQYHTQYFSPKQCSRDTCGGRVIWRFGAVNEIELSENHNHEPDADHVNVLRFKEALRRRAADEVISLKNIYIDEEVRYHEASLQVGGFRGAIEQMMKRARKHGTPPIPLNFQQIDVILRNPRYRRFSIELGPAERAFYRGIMGAEGQQVIYLISSTVQHYARQLETPLKLHMDATFSVVPRAGGALQLFVIHYMYNNASPIAMKMIDSRISVNAQQILDVNGNVALFLRRMSHAVDGLEEQLNPIQGMEEPEAVHEIQANLPPAEVEPENVVAENLDLHQQVENLRPVTPPRPQEAVTCLICAIEERTHAFIPCGHISVCAECAEELTNRRMLDCVLCRSNSFVRGRCEIFQGLAQLYQLCSKQNGNVQNDHKYKEIIDELNRIRHEILEFRKEFKNYREDNRRYVSTQMIPPPPPPPPISLPNIPLACKPDLKQQKKADITKPIISLDDILKVKLKKVNDRTSMRRATEPIILPSLRKNLKAVAPAKSLKDIESNSPCSALTRI</sequence>
<comment type="caution">
    <text evidence="6">The sequence shown here is derived from an EMBL/GenBank/DDBJ whole genome shotgun (WGS) entry which is preliminary data.</text>
</comment>
<dbReference type="PROSITE" id="PS50089">
    <property type="entry name" value="ZF_RING_2"/>
    <property type="match status" value="1"/>
</dbReference>
<evidence type="ECO:0000256" key="4">
    <source>
        <dbReference type="SAM" id="Coils"/>
    </source>
</evidence>
<proteinExistence type="predicted"/>
<evidence type="ECO:0000313" key="7">
    <source>
        <dbReference type="Proteomes" id="UP001353858"/>
    </source>
</evidence>
<evidence type="ECO:0000256" key="2">
    <source>
        <dbReference type="ARBA" id="ARBA00022833"/>
    </source>
</evidence>
<dbReference type="InterPro" id="IPR001841">
    <property type="entry name" value="Znf_RING"/>
</dbReference>
<dbReference type="Pfam" id="PF13920">
    <property type="entry name" value="zf-C3HC4_3"/>
    <property type="match status" value="1"/>
</dbReference>
<accession>A0AAN7SGY3</accession>
<gene>
    <name evidence="6" type="ORF">RN001_008603</name>
</gene>
<evidence type="ECO:0000256" key="3">
    <source>
        <dbReference type="PROSITE-ProRule" id="PRU00175"/>
    </source>
</evidence>
<feature type="coiled-coil region" evidence="4">
    <location>
        <begin position="765"/>
        <end position="792"/>
    </location>
</feature>